<dbReference type="Proteomes" id="UP000784294">
    <property type="component" value="Unassembled WGS sequence"/>
</dbReference>
<evidence type="ECO:0000313" key="3">
    <source>
        <dbReference type="Proteomes" id="UP000784294"/>
    </source>
</evidence>
<evidence type="ECO:0000313" key="2">
    <source>
        <dbReference type="EMBL" id="VEL29325.1"/>
    </source>
</evidence>
<comment type="caution">
    <text evidence="2">The sequence shown here is derived from an EMBL/GenBank/DDBJ whole genome shotgun (WGS) entry which is preliminary data.</text>
</comment>
<keyword evidence="3" id="KW-1185">Reference proteome</keyword>
<organism evidence="2 3">
    <name type="scientific">Protopolystoma xenopodis</name>
    <dbReference type="NCBI Taxonomy" id="117903"/>
    <lineage>
        <taxon>Eukaryota</taxon>
        <taxon>Metazoa</taxon>
        <taxon>Spiralia</taxon>
        <taxon>Lophotrochozoa</taxon>
        <taxon>Platyhelminthes</taxon>
        <taxon>Monogenea</taxon>
        <taxon>Polyopisthocotylea</taxon>
        <taxon>Polystomatidea</taxon>
        <taxon>Polystomatidae</taxon>
        <taxon>Protopolystoma</taxon>
    </lineage>
</organism>
<gene>
    <name evidence="2" type="ORF">PXEA_LOCUS22765</name>
</gene>
<protein>
    <submittedName>
        <fullName evidence="2">Uncharacterized protein</fullName>
    </submittedName>
</protein>
<sequence>MLEDIVKAGSLLLLGSILRLQPISCVVVALFLNLWSLAPGTRRQFIPHMLRLRWALTLA</sequence>
<reference evidence="2" key="1">
    <citation type="submission" date="2018-11" db="EMBL/GenBank/DDBJ databases">
        <authorList>
            <consortium name="Pathogen Informatics"/>
        </authorList>
    </citation>
    <scope>NUCLEOTIDE SEQUENCE</scope>
</reference>
<proteinExistence type="predicted"/>
<keyword evidence="1" id="KW-0812">Transmembrane</keyword>
<evidence type="ECO:0000256" key="1">
    <source>
        <dbReference type="SAM" id="Phobius"/>
    </source>
</evidence>
<accession>A0A448X6L4</accession>
<dbReference type="EMBL" id="CAAALY010102096">
    <property type="protein sequence ID" value="VEL29325.1"/>
    <property type="molecule type" value="Genomic_DNA"/>
</dbReference>
<feature type="transmembrane region" description="Helical" evidence="1">
    <location>
        <begin position="20"/>
        <end position="38"/>
    </location>
</feature>
<name>A0A448X6L4_9PLAT</name>
<keyword evidence="1" id="KW-1133">Transmembrane helix</keyword>
<keyword evidence="1" id="KW-0472">Membrane</keyword>
<dbReference type="AlphaFoldDB" id="A0A448X6L4"/>